<keyword evidence="3" id="KW-1185">Reference proteome</keyword>
<name>A0A810MRP4_9ACTN</name>
<gene>
    <name evidence="2" type="ORF">Prubr_09570</name>
</gene>
<sequence>MDMKAYWLEMLATATITALVMAVVVVLQGGGWAPYAISYTVFMLASLAVRWPGRAHRSAWGR</sequence>
<dbReference type="EMBL" id="AP023359">
    <property type="protein sequence ID" value="BCJ63936.1"/>
    <property type="molecule type" value="Genomic_DNA"/>
</dbReference>
<keyword evidence="1" id="KW-0472">Membrane</keyword>
<keyword evidence="1" id="KW-1133">Transmembrane helix</keyword>
<feature type="transmembrane region" description="Helical" evidence="1">
    <location>
        <begin position="33"/>
        <end position="53"/>
    </location>
</feature>
<feature type="transmembrane region" description="Helical" evidence="1">
    <location>
        <begin position="7"/>
        <end position="27"/>
    </location>
</feature>
<organism evidence="2 3">
    <name type="scientific">Polymorphospora rubra</name>
    <dbReference type="NCBI Taxonomy" id="338584"/>
    <lineage>
        <taxon>Bacteria</taxon>
        <taxon>Bacillati</taxon>
        <taxon>Actinomycetota</taxon>
        <taxon>Actinomycetes</taxon>
        <taxon>Micromonosporales</taxon>
        <taxon>Micromonosporaceae</taxon>
        <taxon>Polymorphospora</taxon>
    </lineage>
</organism>
<proteinExistence type="predicted"/>
<keyword evidence="1" id="KW-0812">Transmembrane</keyword>
<dbReference type="AlphaFoldDB" id="A0A810MRP4"/>
<dbReference type="Proteomes" id="UP000680866">
    <property type="component" value="Chromosome"/>
</dbReference>
<accession>A0A810MRP4</accession>
<evidence type="ECO:0000313" key="3">
    <source>
        <dbReference type="Proteomes" id="UP000680866"/>
    </source>
</evidence>
<protein>
    <submittedName>
        <fullName evidence="2">Uncharacterized protein</fullName>
    </submittedName>
</protein>
<dbReference type="KEGG" id="pry:Prubr_09570"/>
<reference evidence="2" key="1">
    <citation type="submission" date="2020-08" db="EMBL/GenBank/DDBJ databases">
        <title>Whole genome shotgun sequence of Polymorphospora rubra NBRC 101157.</title>
        <authorList>
            <person name="Komaki H."/>
            <person name="Tamura T."/>
        </authorList>
    </citation>
    <scope>NUCLEOTIDE SEQUENCE</scope>
    <source>
        <strain evidence="2">NBRC 101157</strain>
    </source>
</reference>
<evidence type="ECO:0000256" key="1">
    <source>
        <dbReference type="SAM" id="Phobius"/>
    </source>
</evidence>
<evidence type="ECO:0000313" key="2">
    <source>
        <dbReference type="EMBL" id="BCJ63936.1"/>
    </source>
</evidence>